<sequence>MSLELTQKETSKLFKQRLQRVHVAVGISFSILMYLAVFFGIFAILLPYIQVWEKPSRHYQIPDVTKIDYSSMIDPVLADPEYPKINPISITLPGYMEDPALRIWTQFTETKVFNPNTTKEVKNEDEASQLARFLNHMHYGRPFKTLGYIIFGFVAVAGMFLVIGGLIQVLIIKYKDKGKNAASKFSKWHRKIFTWLFAPFIIITLTGALMNIGYSGSAPMTFLASKGQTHELWAISGPVLFPPEPRIEKKNDTVTMLTMNELLKKAKEVNPNIDYQRIKLTNWGDSSAIAKVEGYNPYMPFLNGISNKPSVTLSGVDGKVITQQKVLDKHWSGIFYDSMMFLHLLFGVDTFTRLFIATIMTICAFALGLGVLLWLEKKARKFPLNIPVYNGYSKFCLSGMIGIIPATGLLFFLQWLLPFDMENRFLIQKGLFAIFWIGTLTWAFYRINSYQAAKEFLYIGALFFVLSPFIHFYNSGFNPYELYTQNMTTILSVDIGLFIFGALLYFVAKKLPSQRKTVQEFWANKLK</sequence>
<keyword evidence="1" id="KW-0812">Transmembrane</keyword>
<feature type="transmembrane region" description="Helical" evidence="1">
    <location>
        <begin position="395"/>
        <end position="413"/>
    </location>
</feature>
<dbReference type="InterPro" id="IPR005625">
    <property type="entry name" value="PepSY-ass_TM"/>
</dbReference>
<dbReference type="OrthoDB" id="5346393at2"/>
<dbReference type="EMBL" id="NXIE01000002">
    <property type="protein sequence ID" value="RXK13223.1"/>
    <property type="molecule type" value="Genomic_DNA"/>
</dbReference>
<feature type="transmembrane region" description="Helical" evidence="1">
    <location>
        <begin position="146"/>
        <end position="171"/>
    </location>
</feature>
<accession>A0A4Q1ATW9</accession>
<reference evidence="2 3" key="1">
    <citation type="submission" date="2017-09" db="EMBL/GenBank/DDBJ databases">
        <title>Genomics of the genus Arcobacter.</title>
        <authorList>
            <person name="Perez-Cataluna A."/>
            <person name="Figueras M.J."/>
            <person name="Salas-Masso N."/>
        </authorList>
    </citation>
    <scope>NUCLEOTIDE SEQUENCE [LARGE SCALE GENOMIC DNA]</scope>
    <source>
        <strain evidence="2 3">F156-34</strain>
    </source>
</reference>
<feature type="transmembrane region" description="Helical" evidence="1">
    <location>
        <begin position="486"/>
        <end position="507"/>
    </location>
</feature>
<keyword evidence="3" id="KW-1185">Reference proteome</keyword>
<comment type="caution">
    <text evidence="2">The sequence shown here is derived from an EMBL/GenBank/DDBJ whole genome shotgun (WGS) entry which is preliminary data.</text>
</comment>
<gene>
    <name evidence="2" type="ORF">CP965_05335</name>
</gene>
<feature type="transmembrane region" description="Helical" evidence="1">
    <location>
        <begin position="354"/>
        <end position="375"/>
    </location>
</feature>
<name>A0A4Q1ATW9_9BACT</name>
<proteinExistence type="predicted"/>
<dbReference type="AlphaFoldDB" id="A0A4Q1ATW9"/>
<feature type="transmembrane region" description="Helical" evidence="1">
    <location>
        <begin position="192"/>
        <end position="214"/>
    </location>
</feature>
<keyword evidence="1" id="KW-0472">Membrane</keyword>
<dbReference type="PANTHER" id="PTHR34219:SF9">
    <property type="entry name" value="IRON-REGULATED INNER MEMBRANE PROTEIN"/>
    <property type="match status" value="1"/>
</dbReference>
<dbReference type="PANTHER" id="PTHR34219">
    <property type="entry name" value="IRON-REGULATED INNER MEMBRANE PROTEIN-RELATED"/>
    <property type="match status" value="1"/>
</dbReference>
<organism evidence="2 3">
    <name type="scientific">Halarcobacter mediterraneus</name>
    <dbReference type="NCBI Taxonomy" id="2023153"/>
    <lineage>
        <taxon>Bacteria</taxon>
        <taxon>Pseudomonadati</taxon>
        <taxon>Campylobacterota</taxon>
        <taxon>Epsilonproteobacteria</taxon>
        <taxon>Campylobacterales</taxon>
        <taxon>Arcobacteraceae</taxon>
        <taxon>Halarcobacter</taxon>
    </lineage>
</organism>
<evidence type="ECO:0000256" key="1">
    <source>
        <dbReference type="SAM" id="Phobius"/>
    </source>
</evidence>
<feature type="transmembrane region" description="Helical" evidence="1">
    <location>
        <begin position="456"/>
        <end position="474"/>
    </location>
</feature>
<evidence type="ECO:0000313" key="3">
    <source>
        <dbReference type="Proteomes" id="UP000289718"/>
    </source>
</evidence>
<protein>
    <submittedName>
        <fullName evidence="2">ABC transporter permease</fullName>
    </submittedName>
</protein>
<evidence type="ECO:0000313" key="2">
    <source>
        <dbReference type="EMBL" id="RXK13223.1"/>
    </source>
</evidence>
<dbReference type="RefSeq" id="WP_129061044.1">
    <property type="nucleotide sequence ID" value="NZ_NXIE01000002.1"/>
</dbReference>
<feature type="transmembrane region" description="Helical" evidence="1">
    <location>
        <begin position="21"/>
        <end position="49"/>
    </location>
</feature>
<dbReference type="Pfam" id="PF03929">
    <property type="entry name" value="PepSY_TM"/>
    <property type="match status" value="1"/>
</dbReference>
<feature type="transmembrane region" description="Helical" evidence="1">
    <location>
        <begin position="425"/>
        <end position="444"/>
    </location>
</feature>
<keyword evidence="1" id="KW-1133">Transmembrane helix</keyword>
<dbReference type="Proteomes" id="UP000289718">
    <property type="component" value="Unassembled WGS sequence"/>
</dbReference>